<sequence>MKNITIVGGYGKMGAWFARLLKNQGHRVSIIGRDKDKLAAAAVEIGVAATDRLDSAAMADIIIISVPVDSFETVCGELAPHVHAGQMVFDLTSVKVMPVAAMQRSLGQTQTLGVHPVFGPGAESLNGQNIILTPTNDKEQLLAVKVDEWLTTRGARVRITSPEEHDRLMSISLGLAHFIAIVTADALVSLDKLTEMSDAGGITYKALLTLVESVLSEDPALYASLQLNLPALPEMEILFGEKAVEWAGLVRDGRREDFINRMSNLKNTLEAANPDFGASYQKLYHLANRRRE</sequence>
<evidence type="ECO:0000313" key="5">
    <source>
        <dbReference type="Proteomes" id="UP001375370"/>
    </source>
</evidence>
<proteinExistence type="inferred from homology"/>
<evidence type="ECO:0000313" key="4">
    <source>
        <dbReference type="EMBL" id="WWX24768.1"/>
    </source>
</evidence>
<evidence type="ECO:0000259" key="3">
    <source>
        <dbReference type="PROSITE" id="PS51176"/>
    </source>
</evidence>
<dbReference type="Pfam" id="PF20463">
    <property type="entry name" value="PDH_C"/>
    <property type="match status" value="1"/>
</dbReference>
<dbReference type="EC" id="1.3.1.12" evidence="4"/>
<keyword evidence="5" id="KW-1185">Reference proteome</keyword>
<dbReference type="PANTHER" id="PTHR21363:SF0">
    <property type="entry name" value="PREPHENATE DEHYDROGENASE [NADP(+)]"/>
    <property type="match status" value="1"/>
</dbReference>
<dbReference type="Gene3D" id="3.40.50.720">
    <property type="entry name" value="NAD(P)-binding Rossmann-like Domain"/>
    <property type="match status" value="1"/>
</dbReference>
<comment type="similarity">
    <text evidence="1">Belongs to the prephenate/arogenate dehydrogenase family.</text>
</comment>
<dbReference type="SUPFAM" id="SSF51735">
    <property type="entry name" value="NAD(P)-binding Rossmann-fold domains"/>
    <property type="match status" value="1"/>
</dbReference>
<dbReference type="Proteomes" id="UP001375370">
    <property type="component" value="Chromosome"/>
</dbReference>
<dbReference type="SUPFAM" id="SSF48179">
    <property type="entry name" value="6-phosphogluconate dehydrogenase C-terminal domain-like"/>
    <property type="match status" value="1"/>
</dbReference>
<dbReference type="InterPro" id="IPR003099">
    <property type="entry name" value="Prephen_DH"/>
</dbReference>
<dbReference type="RefSeq" id="WP_338736886.1">
    <property type="nucleotide sequence ID" value="NZ_CP146612.1"/>
</dbReference>
<evidence type="ECO:0000256" key="2">
    <source>
        <dbReference type="ARBA" id="ARBA00023002"/>
    </source>
</evidence>
<protein>
    <submittedName>
        <fullName evidence="4">Prephenate dehydrogenase</fullName>
        <ecNumber evidence="4">1.3.1.12</ecNumber>
    </submittedName>
</protein>
<gene>
    <name evidence="4" type="ORF">V8247_05740</name>
</gene>
<dbReference type="Pfam" id="PF02153">
    <property type="entry name" value="PDH_N"/>
    <property type="match status" value="1"/>
</dbReference>
<dbReference type="InterPro" id="IPR036291">
    <property type="entry name" value="NAD(P)-bd_dom_sf"/>
</dbReference>
<dbReference type="InterPro" id="IPR046825">
    <property type="entry name" value="PDH_C"/>
</dbReference>
<dbReference type="InterPro" id="IPR008927">
    <property type="entry name" value="6-PGluconate_DH-like_C_sf"/>
</dbReference>
<feature type="domain" description="Prephenate/arogenate dehydrogenase" evidence="3">
    <location>
        <begin position="2"/>
        <end position="280"/>
    </location>
</feature>
<dbReference type="InterPro" id="IPR050812">
    <property type="entry name" value="Preph/Arog_dehydrog"/>
</dbReference>
<dbReference type="InterPro" id="IPR046826">
    <property type="entry name" value="PDH_N"/>
</dbReference>
<dbReference type="Gene3D" id="1.10.3660.10">
    <property type="entry name" value="6-phosphogluconate dehydrogenase C-terminal like domain"/>
    <property type="match status" value="1"/>
</dbReference>
<organism evidence="4 5">
    <name type="scientific">Candidatus Dehalogenimonas loeffleri</name>
    <dbReference type="NCBI Taxonomy" id="3127115"/>
    <lineage>
        <taxon>Bacteria</taxon>
        <taxon>Bacillati</taxon>
        <taxon>Chloroflexota</taxon>
        <taxon>Dehalococcoidia</taxon>
        <taxon>Dehalococcoidales</taxon>
        <taxon>Dehalococcoidaceae</taxon>
        <taxon>Dehalogenimonas</taxon>
    </lineage>
</organism>
<evidence type="ECO:0000256" key="1">
    <source>
        <dbReference type="ARBA" id="ARBA00007964"/>
    </source>
</evidence>
<dbReference type="PROSITE" id="PS51176">
    <property type="entry name" value="PDH_ADH"/>
    <property type="match status" value="1"/>
</dbReference>
<dbReference type="NCBIfam" id="NF006409">
    <property type="entry name" value="PRK08655.1-3"/>
    <property type="match status" value="1"/>
</dbReference>
<name>A0ABZ2J7L4_9CHLR</name>
<reference evidence="4 5" key="1">
    <citation type="submission" date="2024-03" db="EMBL/GenBank/DDBJ databases">
        <title>A Dehalogenimonas Isolated from Estuarine Sediments Dihaloeliminates Chlorinated Alkanes.</title>
        <authorList>
            <person name="Yang Y."/>
            <person name="Wang H."/>
        </authorList>
    </citation>
    <scope>NUCLEOTIDE SEQUENCE [LARGE SCALE GENOMIC DNA]</scope>
    <source>
        <strain evidence="4 5">W</strain>
    </source>
</reference>
<dbReference type="PANTHER" id="PTHR21363">
    <property type="entry name" value="PREPHENATE DEHYDROGENASE"/>
    <property type="match status" value="1"/>
</dbReference>
<dbReference type="GO" id="GO:0008977">
    <property type="term" value="F:prephenate dehydrogenase (NAD+) activity"/>
    <property type="evidence" value="ECO:0007669"/>
    <property type="project" value="UniProtKB-EC"/>
</dbReference>
<keyword evidence="2 4" id="KW-0560">Oxidoreductase</keyword>
<dbReference type="EMBL" id="CP146612">
    <property type="protein sequence ID" value="WWX24768.1"/>
    <property type="molecule type" value="Genomic_DNA"/>
</dbReference>
<accession>A0ABZ2J7L4</accession>